<dbReference type="Gene3D" id="2.30.38.10">
    <property type="entry name" value="Luciferase, Domain 3"/>
    <property type="match status" value="1"/>
</dbReference>
<evidence type="ECO:0000313" key="5">
    <source>
        <dbReference type="EMBL" id="NHB98849.1"/>
    </source>
</evidence>
<comment type="caution">
    <text evidence="5">The sequence shown here is derived from an EMBL/GenBank/DDBJ whole genome shotgun (WGS) entry which is preliminary data.</text>
</comment>
<dbReference type="FunFam" id="3.40.50.12780:FF:000012">
    <property type="entry name" value="Non-ribosomal peptide synthetase"/>
    <property type="match status" value="1"/>
</dbReference>
<feature type="non-terminal residue" evidence="5">
    <location>
        <position position="1"/>
    </location>
</feature>
<dbReference type="Proteomes" id="UP000547931">
    <property type="component" value="Unassembled WGS sequence"/>
</dbReference>
<dbReference type="GO" id="GO:0005829">
    <property type="term" value="C:cytosol"/>
    <property type="evidence" value="ECO:0007669"/>
    <property type="project" value="TreeGrafter"/>
</dbReference>
<evidence type="ECO:0000256" key="2">
    <source>
        <dbReference type="ARBA" id="ARBA00022450"/>
    </source>
</evidence>
<keyword evidence="3" id="KW-0597">Phosphoprotein</keyword>
<accession>A0A7X5QR49</accession>
<dbReference type="PANTHER" id="PTHR45527">
    <property type="entry name" value="NONRIBOSOMAL PEPTIDE SYNTHETASE"/>
    <property type="match status" value="1"/>
</dbReference>
<dbReference type="NCBIfam" id="TIGR01733">
    <property type="entry name" value="AA-adenyl-dom"/>
    <property type="match status" value="1"/>
</dbReference>
<evidence type="ECO:0000313" key="6">
    <source>
        <dbReference type="Proteomes" id="UP000547931"/>
    </source>
</evidence>
<dbReference type="GO" id="GO:0043041">
    <property type="term" value="P:amino acid activation for nonribosomal peptide biosynthetic process"/>
    <property type="evidence" value="ECO:0007669"/>
    <property type="project" value="TreeGrafter"/>
</dbReference>
<protein>
    <submittedName>
        <fullName evidence="5">Non-ribosomal peptide synthetase</fullName>
    </submittedName>
</protein>
<dbReference type="PANTHER" id="PTHR45527:SF14">
    <property type="entry name" value="PLIPASTATIN SYNTHASE SUBUNIT B"/>
    <property type="match status" value="1"/>
</dbReference>
<evidence type="ECO:0000256" key="3">
    <source>
        <dbReference type="ARBA" id="ARBA00022553"/>
    </source>
</evidence>
<feature type="non-terminal residue" evidence="5">
    <location>
        <position position="442"/>
    </location>
</feature>
<dbReference type="Gene3D" id="3.40.50.980">
    <property type="match status" value="2"/>
</dbReference>
<dbReference type="FunFam" id="2.30.38.10:FF:000001">
    <property type="entry name" value="Non-ribosomal peptide synthetase PvdI"/>
    <property type="match status" value="1"/>
</dbReference>
<gene>
    <name evidence="5" type="ORF">C5470_22110</name>
</gene>
<dbReference type="Pfam" id="PF00501">
    <property type="entry name" value="AMP-binding"/>
    <property type="match status" value="1"/>
</dbReference>
<keyword evidence="2" id="KW-0596">Phosphopantetheine</keyword>
<sequence>FNAPQTDFPQEALIHERFEQQVKLAPDATAVVFEGQSLSYGELNRRANRLAHHLLALGVQPDDRVAICVERSLEMVVGLLGVLKAGAAYLPLDPAYPAERLAYMLSDAAPVALLTQTALLETLDSHLPTVVLDAGSPSVLDGAPDSNPDSRARGLTSHHLAYVIYTSGSTGQPKGVMVEHANIIRLLAATQGYFQFNRNDVWTLFHSFAFDFSVWELWGALAYGGRLVIVPAACARSPQAFYALLCHERVTVLNQTPSAFRQLIPVQDDTAHALRCIIFGGEALELPSLAPWITNNPVRQTRLVNMYGITEITVHATCQELTEEVITGGRGSLIGQPLPDLRAYLLDSHSQPVPIGVTGELYIGGAGVARGYLNRPALTAERFIPDPFSTGPAARLYKTGDLGRWLSDGRIEYLGRNDFQVKLRGFRIELGEIEARLIQCPG</sequence>
<organism evidence="5 6">
    <name type="scientific">Photorhabdus stackebrandtii</name>
    <dbReference type="NCBI Taxonomy" id="1123042"/>
    <lineage>
        <taxon>Bacteria</taxon>
        <taxon>Pseudomonadati</taxon>
        <taxon>Pseudomonadota</taxon>
        <taxon>Gammaproteobacteria</taxon>
        <taxon>Enterobacterales</taxon>
        <taxon>Morganellaceae</taxon>
        <taxon>Photorhabdus</taxon>
    </lineage>
</organism>
<dbReference type="EMBL" id="PUJV01000113">
    <property type="protein sequence ID" value="NHB98849.1"/>
    <property type="molecule type" value="Genomic_DNA"/>
</dbReference>
<dbReference type="InterPro" id="IPR020459">
    <property type="entry name" value="AMP-binding"/>
</dbReference>
<feature type="domain" description="AMP-dependent synthetase/ligase" evidence="4">
    <location>
        <begin position="18"/>
        <end position="373"/>
    </location>
</feature>
<keyword evidence="6" id="KW-1185">Reference proteome</keyword>
<dbReference type="InterPro" id="IPR020845">
    <property type="entry name" value="AMP-binding_CS"/>
</dbReference>
<dbReference type="SUPFAM" id="SSF56801">
    <property type="entry name" value="Acetyl-CoA synthetase-like"/>
    <property type="match status" value="1"/>
</dbReference>
<dbReference type="InterPro" id="IPR010071">
    <property type="entry name" value="AA_adenyl_dom"/>
</dbReference>
<reference evidence="5 6" key="1">
    <citation type="submission" date="2018-02" db="EMBL/GenBank/DDBJ databases">
        <authorList>
            <person name="Machado R.A."/>
        </authorList>
    </citation>
    <scope>NUCLEOTIDE SEQUENCE [LARGE SCALE GENOMIC DNA]</scope>
    <source>
        <strain evidence="5 6">DSM 23271</strain>
    </source>
</reference>
<dbReference type="FunFam" id="3.40.50.980:FF:000001">
    <property type="entry name" value="Non-ribosomal peptide synthetase"/>
    <property type="match status" value="1"/>
</dbReference>
<dbReference type="PRINTS" id="PR00154">
    <property type="entry name" value="AMPBINDING"/>
</dbReference>
<comment type="cofactor">
    <cofactor evidence="1">
        <name>pantetheine 4'-phosphate</name>
        <dbReference type="ChEBI" id="CHEBI:47942"/>
    </cofactor>
</comment>
<dbReference type="FunFam" id="3.40.50.980:FF:000002">
    <property type="entry name" value="Enterobactin synthetase component F"/>
    <property type="match status" value="1"/>
</dbReference>
<dbReference type="GO" id="GO:0044550">
    <property type="term" value="P:secondary metabolite biosynthetic process"/>
    <property type="evidence" value="ECO:0007669"/>
    <property type="project" value="TreeGrafter"/>
</dbReference>
<evidence type="ECO:0000259" key="4">
    <source>
        <dbReference type="Pfam" id="PF00501"/>
    </source>
</evidence>
<dbReference type="AlphaFoldDB" id="A0A7X5QR49"/>
<dbReference type="PROSITE" id="PS00455">
    <property type="entry name" value="AMP_BINDING"/>
    <property type="match status" value="1"/>
</dbReference>
<name>A0A7X5QR49_9GAMM</name>
<dbReference type="InterPro" id="IPR000873">
    <property type="entry name" value="AMP-dep_synth/lig_dom"/>
</dbReference>
<dbReference type="Gene3D" id="3.30.300.30">
    <property type="match status" value="1"/>
</dbReference>
<dbReference type="CDD" id="cd17643">
    <property type="entry name" value="A_NRPS_Cytc1-like"/>
    <property type="match status" value="1"/>
</dbReference>
<evidence type="ECO:0000256" key="1">
    <source>
        <dbReference type="ARBA" id="ARBA00001957"/>
    </source>
</evidence>
<proteinExistence type="predicted"/>
<dbReference type="RefSeq" id="WP_166291885.1">
    <property type="nucleotide sequence ID" value="NZ_CAWPIE010000113.1"/>
</dbReference>
<dbReference type="InterPro" id="IPR045851">
    <property type="entry name" value="AMP-bd_C_sf"/>
</dbReference>
<dbReference type="GO" id="GO:0031177">
    <property type="term" value="F:phosphopantetheine binding"/>
    <property type="evidence" value="ECO:0007669"/>
    <property type="project" value="TreeGrafter"/>
</dbReference>